<dbReference type="Gene3D" id="1.10.20.10">
    <property type="entry name" value="Histone, subunit A"/>
    <property type="match status" value="1"/>
</dbReference>
<dbReference type="PANTHER" id="PTHR10252">
    <property type="entry name" value="HISTONE-LIKE TRANSCRIPTION FACTOR CCAAT-RELATED"/>
    <property type="match status" value="1"/>
</dbReference>
<dbReference type="GO" id="GO:0016251">
    <property type="term" value="F:RNA polymerase II general transcription initiation factor activity"/>
    <property type="evidence" value="ECO:0007669"/>
    <property type="project" value="TreeGrafter"/>
</dbReference>
<feature type="domain" description="Transcription factor CBF/NF-Y/archaeal histone" evidence="3">
    <location>
        <begin position="10"/>
        <end position="74"/>
    </location>
</feature>
<organism evidence="4">
    <name type="scientific">Melanaphis sacchari</name>
    <dbReference type="NCBI Taxonomy" id="742174"/>
    <lineage>
        <taxon>Eukaryota</taxon>
        <taxon>Metazoa</taxon>
        <taxon>Ecdysozoa</taxon>
        <taxon>Arthropoda</taxon>
        <taxon>Hexapoda</taxon>
        <taxon>Insecta</taxon>
        <taxon>Pterygota</taxon>
        <taxon>Neoptera</taxon>
        <taxon>Paraneoptera</taxon>
        <taxon>Hemiptera</taxon>
        <taxon>Sternorrhyncha</taxon>
        <taxon>Aphidomorpha</taxon>
        <taxon>Aphidoidea</taxon>
        <taxon>Aphididae</taxon>
        <taxon>Aphidini</taxon>
        <taxon>Melanaphis</taxon>
    </lineage>
</organism>
<dbReference type="GO" id="GO:0046982">
    <property type="term" value="F:protein heterodimerization activity"/>
    <property type="evidence" value="ECO:0007669"/>
    <property type="project" value="InterPro"/>
</dbReference>
<evidence type="ECO:0000313" key="4">
    <source>
        <dbReference type="EMBL" id="MBW16407.1"/>
    </source>
</evidence>
<gene>
    <name evidence="4" type="primary">Drap1_1</name>
</gene>
<reference evidence="4" key="1">
    <citation type="submission" date="2017-10" db="EMBL/GenBank/DDBJ databases">
        <title>Transcriptome Assembly of Sugarcane Aphid Adults.</title>
        <authorList>
            <person name="Scully E.D."/>
            <person name="Palmer N.A."/>
            <person name="Geib S.M."/>
            <person name="Sarath G."/>
            <person name="Sattler S.E."/>
        </authorList>
    </citation>
    <scope>NUCLEOTIDE SEQUENCE</scope>
    <source>
        <tissue evidence="4">Whole body</tissue>
    </source>
</reference>
<dbReference type="OrthoDB" id="653904at2759"/>
<keyword evidence="2" id="KW-0539">Nucleus</keyword>
<comment type="subcellular location">
    <subcellularLocation>
        <location evidence="1">Nucleus</location>
    </subcellularLocation>
</comment>
<dbReference type="SUPFAM" id="SSF47113">
    <property type="entry name" value="Histone-fold"/>
    <property type="match status" value="1"/>
</dbReference>
<sequence>MPSKKRKYNARFPAGRIKKIMRIDDEIGKVALPVPVMISRALELFVSSLLVKAGDITMQKSARTLTLAHLKHCIYSDSRLDFLKELVKSTPDNLEECNDIADPVVTQNNQVSNNDSDDETFSS</sequence>
<protein>
    <submittedName>
        <fullName evidence="4">Dr1-associated corepressor</fullName>
    </submittedName>
</protein>
<name>A0A2H8TQD4_9HEMI</name>
<proteinExistence type="predicted"/>
<dbReference type="AlphaFoldDB" id="A0A2H8TQD4"/>
<dbReference type="GO" id="GO:0001046">
    <property type="term" value="F:core promoter sequence-specific DNA binding"/>
    <property type="evidence" value="ECO:0007669"/>
    <property type="project" value="TreeGrafter"/>
</dbReference>
<dbReference type="GO" id="GO:0017054">
    <property type="term" value="C:negative cofactor 2 complex"/>
    <property type="evidence" value="ECO:0007669"/>
    <property type="project" value="TreeGrafter"/>
</dbReference>
<evidence type="ECO:0000256" key="2">
    <source>
        <dbReference type="ARBA" id="ARBA00023242"/>
    </source>
</evidence>
<dbReference type="EMBL" id="GFXV01004602">
    <property type="protein sequence ID" value="MBW16407.1"/>
    <property type="molecule type" value="Transcribed_RNA"/>
</dbReference>
<dbReference type="InterPro" id="IPR003958">
    <property type="entry name" value="CBFA_NFYB_domain"/>
</dbReference>
<dbReference type="PANTHER" id="PTHR10252:SF5">
    <property type="entry name" value="DR1-ASSOCIATED COREPRESSOR"/>
    <property type="match status" value="1"/>
</dbReference>
<evidence type="ECO:0000256" key="1">
    <source>
        <dbReference type="ARBA" id="ARBA00004123"/>
    </source>
</evidence>
<evidence type="ECO:0000259" key="3">
    <source>
        <dbReference type="Pfam" id="PF00808"/>
    </source>
</evidence>
<dbReference type="InterPro" id="IPR050568">
    <property type="entry name" value="Transcr_DNA_Rep_Reg"/>
</dbReference>
<dbReference type="CDD" id="cd22906">
    <property type="entry name" value="HFD_DRAP1"/>
    <property type="match status" value="1"/>
</dbReference>
<accession>A0A2H8TQD4</accession>
<dbReference type="InterPro" id="IPR009072">
    <property type="entry name" value="Histone-fold"/>
</dbReference>
<dbReference type="Pfam" id="PF00808">
    <property type="entry name" value="CBFD_NFYB_HMF"/>
    <property type="match status" value="1"/>
</dbReference>